<keyword evidence="2" id="KW-1185">Reference proteome</keyword>
<name>A0A9W9GDZ4_9EURO</name>
<dbReference type="EMBL" id="JAPQKH010000001">
    <property type="protein sequence ID" value="KAJ5116895.1"/>
    <property type="molecule type" value="Genomic_DNA"/>
</dbReference>
<evidence type="ECO:0000313" key="2">
    <source>
        <dbReference type="Proteomes" id="UP001149165"/>
    </source>
</evidence>
<comment type="caution">
    <text evidence="1">The sequence shown here is derived from an EMBL/GenBank/DDBJ whole genome shotgun (WGS) entry which is preliminary data.</text>
</comment>
<reference evidence="1" key="2">
    <citation type="journal article" date="2023" name="IMA Fungus">
        <title>Comparative genomic study of the Penicillium genus elucidates a diverse pangenome and 15 lateral gene transfer events.</title>
        <authorList>
            <person name="Petersen C."/>
            <person name="Sorensen T."/>
            <person name="Nielsen M.R."/>
            <person name="Sondergaard T.E."/>
            <person name="Sorensen J.L."/>
            <person name="Fitzpatrick D.A."/>
            <person name="Frisvad J.C."/>
            <person name="Nielsen K.L."/>
        </authorList>
    </citation>
    <scope>NUCLEOTIDE SEQUENCE</scope>
    <source>
        <strain evidence="1">IBT 30069</strain>
    </source>
</reference>
<proteinExistence type="predicted"/>
<dbReference type="OrthoDB" id="3542212at2759"/>
<dbReference type="PANTHER" id="PTHR42052">
    <property type="entry name" value="ABM DOMAIN-CONTAINING PROTEIN"/>
    <property type="match status" value="1"/>
</dbReference>
<evidence type="ECO:0008006" key="3">
    <source>
        <dbReference type="Google" id="ProtNLM"/>
    </source>
</evidence>
<accession>A0A9W9GDZ4</accession>
<sequence>MTISEIGLLKLKPSFKIDDPDLQNRLTEVQSGLQEFTSHKFYFFQQLQDPCFIYLLGQWESLESHYRDMHGSSSWKERVMVMSNYFEFQWMAHYDFLIENLSLDIGEPILEVMRFSMGEDEKGDFADKVTGVLSGFDASHAMVLNGWKVDANREKEEFVVLVLWKNLRAREEFANVKGYDLSGKLKEYAEFVDAQFIKKVL</sequence>
<evidence type="ECO:0000313" key="1">
    <source>
        <dbReference type="EMBL" id="KAJ5116895.1"/>
    </source>
</evidence>
<dbReference type="Gene3D" id="3.30.70.100">
    <property type="match status" value="1"/>
</dbReference>
<reference evidence="1" key="1">
    <citation type="submission" date="2022-11" db="EMBL/GenBank/DDBJ databases">
        <authorList>
            <person name="Petersen C."/>
        </authorList>
    </citation>
    <scope>NUCLEOTIDE SEQUENCE</scope>
    <source>
        <strain evidence="1">IBT 30069</strain>
    </source>
</reference>
<gene>
    <name evidence="1" type="ORF">N7456_001243</name>
</gene>
<dbReference type="PANTHER" id="PTHR42052:SF1">
    <property type="entry name" value="ABM DOMAIN-CONTAINING PROTEIN"/>
    <property type="match status" value="1"/>
</dbReference>
<dbReference type="Proteomes" id="UP001149165">
    <property type="component" value="Unassembled WGS sequence"/>
</dbReference>
<protein>
    <recommendedName>
        <fullName evidence="3">Dimeric alpha-beta barrel</fullName>
    </recommendedName>
</protein>
<organism evidence="1 2">
    <name type="scientific">Penicillium angulare</name>
    <dbReference type="NCBI Taxonomy" id="116970"/>
    <lineage>
        <taxon>Eukaryota</taxon>
        <taxon>Fungi</taxon>
        <taxon>Dikarya</taxon>
        <taxon>Ascomycota</taxon>
        <taxon>Pezizomycotina</taxon>
        <taxon>Eurotiomycetes</taxon>
        <taxon>Eurotiomycetidae</taxon>
        <taxon>Eurotiales</taxon>
        <taxon>Aspergillaceae</taxon>
        <taxon>Penicillium</taxon>
    </lineage>
</organism>
<dbReference type="AlphaFoldDB" id="A0A9W9GDZ4"/>